<evidence type="ECO:0000256" key="2">
    <source>
        <dbReference type="ARBA" id="ARBA00004123"/>
    </source>
</evidence>
<dbReference type="OrthoDB" id="430522at2759"/>
<keyword evidence="4" id="KW-0479">Metal-binding</keyword>
<evidence type="ECO:0000256" key="11">
    <source>
        <dbReference type="ARBA" id="ARBA00051966"/>
    </source>
</evidence>
<evidence type="ECO:0000256" key="12">
    <source>
        <dbReference type="ARBA" id="ARBA00081607"/>
    </source>
</evidence>
<dbReference type="Gene3D" id="2.60.120.620">
    <property type="entry name" value="q2cbj1_9rhob like domain"/>
    <property type="match status" value="1"/>
</dbReference>
<evidence type="ECO:0000256" key="6">
    <source>
        <dbReference type="ARBA" id="ARBA00022964"/>
    </source>
</evidence>
<dbReference type="AlphaFoldDB" id="A0A8H5I0N1"/>
<dbReference type="Gene3D" id="3.60.130.20">
    <property type="entry name" value="Oxoglutarate/iron-dependent oxygenase, C-terminal degradation domain"/>
    <property type="match status" value="1"/>
</dbReference>
<dbReference type="InterPro" id="IPR039558">
    <property type="entry name" value="TPA1/OFD1_N"/>
</dbReference>
<organism evidence="15 16">
    <name type="scientific">Collybiopsis confluens</name>
    <dbReference type="NCBI Taxonomy" id="2823264"/>
    <lineage>
        <taxon>Eukaryota</taxon>
        <taxon>Fungi</taxon>
        <taxon>Dikarya</taxon>
        <taxon>Basidiomycota</taxon>
        <taxon>Agaricomycotina</taxon>
        <taxon>Agaricomycetes</taxon>
        <taxon>Agaricomycetidae</taxon>
        <taxon>Agaricales</taxon>
        <taxon>Marasmiineae</taxon>
        <taxon>Omphalotaceae</taxon>
        <taxon>Collybiopsis</taxon>
    </lineage>
</organism>
<proteinExistence type="inferred from homology"/>
<keyword evidence="5" id="KW-0847">Vitamin C</keyword>
<keyword evidence="9" id="KW-0539">Nucleus</keyword>
<keyword evidence="8" id="KW-0408">Iron</keyword>
<dbReference type="FunFam" id="2.60.120.620:FF:000014">
    <property type="entry name" value="Prolyl 3,4-dihydroxylase TPA1"/>
    <property type="match status" value="1"/>
</dbReference>
<feature type="region of interest" description="Disordered" evidence="13">
    <location>
        <begin position="1"/>
        <end position="30"/>
    </location>
</feature>
<accession>A0A8H5I0N1</accession>
<feature type="compositionally biased region" description="Low complexity" evidence="13">
    <location>
        <begin position="7"/>
        <end position="17"/>
    </location>
</feature>
<dbReference type="InterPro" id="IPR043044">
    <property type="entry name" value="TPA1/Ofd1_C"/>
</dbReference>
<keyword evidence="7" id="KW-0560">Oxidoreductase</keyword>
<feature type="region of interest" description="Disordered" evidence="13">
    <location>
        <begin position="543"/>
        <end position="565"/>
    </location>
</feature>
<keyword evidence="6" id="KW-0223">Dioxygenase</keyword>
<evidence type="ECO:0000256" key="9">
    <source>
        <dbReference type="ARBA" id="ARBA00023242"/>
    </source>
</evidence>
<dbReference type="PANTHER" id="PTHR12117">
    <property type="entry name" value="HISTONE ACETYLTRANSFERASE COMPLEX"/>
    <property type="match status" value="1"/>
</dbReference>
<dbReference type="Pfam" id="PF13661">
    <property type="entry name" value="2OG-FeII_Oxy_4"/>
    <property type="match status" value="1"/>
</dbReference>
<evidence type="ECO:0000313" key="16">
    <source>
        <dbReference type="Proteomes" id="UP000518752"/>
    </source>
</evidence>
<dbReference type="InterPro" id="IPR005123">
    <property type="entry name" value="Oxoglu/Fe-dep_dioxygenase_dom"/>
</dbReference>
<dbReference type="GO" id="GO:0009896">
    <property type="term" value="P:positive regulation of catabolic process"/>
    <property type="evidence" value="ECO:0007669"/>
    <property type="project" value="UniProtKB-ARBA"/>
</dbReference>
<dbReference type="GO" id="GO:0006449">
    <property type="term" value="P:regulation of translational termination"/>
    <property type="evidence" value="ECO:0007669"/>
    <property type="project" value="TreeGrafter"/>
</dbReference>
<comment type="subcellular location">
    <subcellularLocation>
        <location evidence="2">Nucleus</location>
    </subcellularLocation>
</comment>
<dbReference type="GO" id="GO:0031418">
    <property type="term" value="F:L-ascorbic acid binding"/>
    <property type="evidence" value="ECO:0007669"/>
    <property type="project" value="UniProtKB-KW"/>
</dbReference>
<comment type="caution">
    <text evidence="15">The sequence shown here is derived from an EMBL/GenBank/DDBJ whole genome shotgun (WGS) entry which is preliminary data.</text>
</comment>
<evidence type="ECO:0000256" key="4">
    <source>
        <dbReference type="ARBA" id="ARBA00022723"/>
    </source>
</evidence>
<comment type="cofactor">
    <cofactor evidence="1">
        <name>L-ascorbate</name>
        <dbReference type="ChEBI" id="CHEBI:38290"/>
    </cofactor>
</comment>
<dbReference type="GO" id="GO:0010604">
    <property type="term" value="P:positive regulation of macromolecule metabolic process"/>
    <property type="evidence" value="ECO:0007669"/>
    <property type="project" value="UniProtKB-ARBA"/>
</dbReference>
<evidence type="ECO:0000256" key="13">
    <source>
        <dbReference type="SAM" id="MobiDB-lite"/>
    </source>
</evidence>
<protein>
    <recommendedName>
        <fullName evidence="12">uS12 prolyl 3,4-dihydroxylase</fullName>
    </recommendedName>
</protein>
<feature type="region of interest" description="Disordered" evidence="13">
    <location>
        <begin position="603"/>
        <end position="715"/>
    </location>
</feature>
<feature type="compositionally biased region" description="Basic and acidic residues" evidence="13">
    <location>
        <begin position="543"/>
        <end position="553"/>
    </location>
</feature>
<comment type="similarity">
    <text evidence="3">Belongs to the TPA1 family.</text>
</comment>
<comment type="catalytic activity">
    <reaction evidence="10">
        <text>[ribosomal protein uS12]-L-proline + 2-oxoglutarate + O2 = [ribosomal protein uS12]-(3S)-3-hydroxy-L-proline + succinate + CO2</text>
        <dbReference type="Rhea" id="RHEA:54156"/>
        <dbReference type="Rhea" id="RHEA-COMP:13816"/>
        <dbReference type="Rhea" id="RHEA-COMP:13818"/>
        <dbReference type="ChEBI" id="CHEBI:15379"/>
        <dbReference type="ChEBI" id="CHEBI:16526"/>
        <dbReference type="ChEBI" id="CHEBI:16810"/>
        <dbReference type="ChEBI" id="CHEBI:30031"/>
        <dbReference type="ChEBI" id="CHEBI:50342"/>
        <dbReference type="ChEBI" id="CHEBI:85428"/>
    </reaction>
</comment>
<dbReference type="SMART" id="SM00702">
    <property type="entry name" value="P4Hc"/>
    <property type="match status" value="1"/>
</dbReference>
<dbReference type="GO" id="GO:0005737">
    <property type="term" value="C:cytoplasm"/>
    <property type="evidence" value="ECO:0007669"/>
    <property type="project" value="TreeGrafter"/>
</dbReference>
<gene>
    <name evidence="15" type="ORF">D9757_001168</name>
</gene>
<evidence type="ECO:0000256" key="7">
    <source>
        <dbReference type="ARBA" id="ARBA00023002"/>
    </source>
</evidence>
<evidence type="ECO:0000256" key="3">
    <source>
        <dbReference type="ARBA" id="ARBA00007443"/>
    </source>
</evidence>
<sequence length="774" mass="85076">MARSHSRPSSPEPSASSLKRIKISHPTQDPSSAFASGILESPNVSNLHKSYAESQPFHYAVVGKLFQDELLKKVKDECLEELSFTEKETDIYKVNQTGDLASLNYLDSSQLSLFPNLLKLRDALYSPQFRNFLRSVTGCGPLSGIKQDMSVNSYTKGCHLLNHDDVIGTRRVSYILYMPLPHYQLWQKDWGGALELYPTAPGLGGNPEPEPVPLKSIPPSWNQFIFFEVQPGKSFHSVEEVVVGSGGEDGRERLSISGWFHAAQEGEDCYEPAELSEVKSSREQLTNTQTDFKLYQLPNCPADEPPLPDAELSEEHLTFLTEFINPAYLQMRTMKSLASRFVEESSLELHSFLVSSLAEALEPRLKELDAQDGLGPDRGGKVPPHCAGVDAPVPDVVSPQEVVTFNTPSALSEALSAKRLVPPSPVLSAPPPAPRLPSDWSLKGPPHKWRYCTLLPPSPSAPAVSITPISAHPNPSEILRKLQDELFPSQAFRAWLSIVSHLLPLRHFVEARRFRPGLDYTLATSEENEARLDVVLGLTPEVRDGLGEEDKGHSGRKRSGYRQPIPRGWSAAEWGGWECYMAPHNEEDDPAVYRAGTYKKSDALQNGSKKEKEKSGAANGHSHGHNKVDTNGASSSSAATNRVNGANGHRHTSPLTTVNNASSSNGNAQHKRSSKSPPSSPGANGVDDPNAADDGMQIDNDRKEDSEDEEDDSTLLTVQPGFNRLLLVLRDERVMRFVKYVSAAAEGSRWDVCAEFEVGMVQEENEDGEGEGHE</sequence>
<dbReference type="PANTHER" id="PTHR12117:SF0">
    <property type="entry name" value="PROLYL 3-HYDROXYLASE OGFOD1"/>
    <property type="match status" value="1"/>
</dbReference>
<name>A0A8H5I0N1_9AGAR</name>
<dbReference type="Proteomes" id="UP000518752">
    <property type="component" value="Unassembled WGS sequence"/>
</dbReference>
<dbReference type="PROSITE" id="PS51471">
    <property type="entry name" value="FE2OG_OXY"/>
    <property type="match status" value="1"/>
</dbReference>
<dbReference type="GO" id="GO:0005634">
    <property type="term" value="C:nucleus"/>
    <property type="evidence" value="ECO:0007669"/>
    <property type="project" value="UniProtKB-SubCell"/>
</dbReference>
<dbReference type="InterPro" id="IPR006620">
    <property type="entry name" value="Pro_4_hyd_alph"/>
</dbReference>
<evidence type="ECO:0000259" key="14">
    <source>
        <dbReference type="PROSITE" id="PS51471"/>
    </source>
</evidence>
<evidence type="ECO:0000256" key="8">
    <source>
        <dbReference type="ARBA" id="ARBA00023004"/>
    </source>
</evidence>
<reference evidence="15 16" key="1">
    <citation type="journal article" date="2020" name="ISME J.">
        <title>Uncovering the hidden diversity of litter-decomposition mechanisms in mushroom-forming fungi.</title>
        <authorList>
            <person name="Floudas D."/>
            <person name="Bentzer J."/>
            <person name="Ahren D."/>
            <person name="Johansson T."/>
            <person name="Persson P."/>
            <person name="Tunlid A."/>
        </authorList>
    </citation>
    <scope>NUCLEOTIDE SEQUENCE [LARGE SCALE GENOMIC DNA]</scope>
    <source>
        <strain evidence="15 16">CBS 406.79</strain>
    </source>
</reference>
<dbReference type="InterPro" id="IPR019601">
    <property type="entry name" value="Oxoglutarate/Fe-dep_Oase_C"/>
</dbReference>
<evidence type="ECO:0000256" key="10">
    <source>
        <dbReference type="ARBA" id="ARBA00047444"/>
    </source>
</evidence>
<dbReference type="GO" id="GO:0031543">
    <property type="term" value="F:peptidyl-proline dioxygenase activity"/>
    <property type="evidence" value="ECO:0007669"/>
    <property type="project" value="UniProtKB-ARBA"/>
</dbReference>
<evidence type="ECO:0000313" key="15">
    <source>
        <dbReference type="EMBL" id="KAF5392982.1"/>
    </source>
</evidence>
<feature type="compositionally biased region" description="Polar residues" evidence="13">
    <location>
        <begin position="653"/>
        <end position="668"/>
    </location>
</feature>
<dbReference type="EMBL" id="JAACJN010000003">
    <property type="protein sequence ID" value="KAF5392982.1"/>
    <property type="molecule type" value="Genomic_DNA"/>
</dbReference>
<dbReference type="Pfam" id="PF10637">
    <property type="entry name" value="Ofd1_CTDD"/>
    <property type="match status" value="2"/>
</dbReference>
<keyword evidence="16" id="KW-1185">Reference proteome</keyword>
<dbReference type="GO" id="GO:0005506">
    <property type="term" value="F:iron ion binding"/>
    <property type="evidence" value="ECO:0007669"/>
    <property type="project" value="InterPro"/>
</dbReference>
<feature type="domain" description="Fe2OG dioxygenase" evidence="14">
    <location>
        <begin position="145"/>
        <end position="262"/>
    </location>
</feature>
<comment type="catalytic activity">
    <reaction evidence="11">
        <text>[ribosomal protein uS12]-(3S)-3-hydroxy-L-proline + 2-oxoglutarate + O2 = [ribosomal protein uS12]-(3S)-3,4-dihydroxy-L-proline + succinate + CO2</text>
        <dbReference type="Rhea" id="RHEA:54160"/>
        <dbReference type="Rhea" id="RHEA-COMP:13817"/>
        <dbReference type="Rhea" id="RHEA-COMP:13818"/>
        <dbReference type="ChEBI" id="CHEBI:15379"/>
        <dbReference type="ChEBI" id="CHEBI:16526"/>
        <dbReference type="ChEBI" id="CHEBI:16810"/>
        <dbReference type="ChEBI" id="CHEBI:30031"/>
        <dbReference type="ChEBI" id="CHEBI:85428"/>
        <dbReference type="ChEBI" id="CHEBI:138052"/>
    </reaction>
</comment>
<dbReference type="InterPro" id="IPR051842">
    <property type="entry name" value="uS12_prolyl_hydroxylase"/>
</dbReference>
<evidence type="ECO:0000256" key="1">
    <source>
        <dbReference type="ARBA" id="ARBA00001961"/>
    </source>
</evidence>
<evidence type="ECO:0000256" key="5">
    <source>
        <dbReference type="ARBA" id="ARBA00022896"/>
    </source>
</evidence>